<dbReference type="InterPro" id="IPR004398">
    <property type="entry name" value="RNA_MeTrfase_RsmD"/>
</dbReference>
<dbReference type="NCBIfam" id="TIGR00095">
    <property type="entry name" value="16S rRNA (guanine(966)-N(2))-methyltransferase RsmD"/>
    <property type="match status" value="1"/>
</dbReference>
<dbReference type="OrthoDB" id="9803017at2"/>
<evidence type="ECO:0000313" key="3">
    <source>
        <dbReference type="EMBL" id="VEU75665.1"/>
    </source>
</evidence>
<dbReference type="InterPro" id="IPR002052">
    <property type="entry name" value="DNA_methylase_N6_adenine_CS"/>
</dbReference>
<reference evidence="3 4" key="1">
    <citation type="submission" date="2019-01" db="EMBL/GenBank/DDBJ databases">
        <authorList>
            <consortium name="Pathogen Informatics"/>
        </authorList>
    </citation>
    <scope>NUCLEOTIDE SEQUENCE [LARGE SCALE GENOMIC DNA]</scope>
    <source>
        <strain evidence="3 4">NCTC10168</strain>
    </source>
</reference>
<dbReference type="PANTHER" id="PTHR43542:SF1">
    <property type="entry name" value="METHYLTRANSFERASE"/>
    <property type="match status" value="1"/>
</dbReference>
<evidence type="ECO:0000256" key="2">
    <source>
        <dbReference type="ARBA" id="ARBA00022679"/>
    </source>
</evidence>
<protein>
    <submittedName>
        <fullName evidence="3">DNA methylase</fullName>
        <ecNumber evidence="3">2.1.1.171</ecNumber>
    </submittedName>
</protein>
<dbReference type="GO" id="GO:0003676">
    <property type="term" value="F:nucleic acid binding"/>
    <property type="evidence" value="ECO:0007669"/>
    <property type="project" value="InterPro"/>
</dbReference>
<dbReference type="SUPFAM" id="SSF53335">
    <property type="entry name" value="S-adenosyl-L-methionine-dependent methyltransferases"/>
    <property type="match status" value="1"/>
</dbReference>
<dbReference type="PROSITE" id="PS00092">
    <property type="entry name" value="N6_MTASE"/>
    <property type="match status" value="1"/>
</dbReference>
<dbReference type="GO" id="GO:0052913">
    <property type="term" value="F:16S rRNA (guanine(966)-N(2))-methyltransferase activity"/>
    <property type="evidence" value="ECO:0007669"/>
    <property type="project" value="UniProtKB-EC"/>
</dbReference>
<keyword evidence="2 3" id="KW-0808">Transferase</keyword>
<dbReference type="Gene3D" id="3.40.50.150">
    <property type="entry name" value="Vaccinia Virus protein VP39"/>
    <property type="match status" value="1"/>
</dbReference>
<dbReference type="EC" id="2.1.1.171" evidence="3"/>
<dbReference type="AlphaFoldDB" id="A0A449B517"/>
<dbReference type="PANTHER" id="PTHR43542">
    <property type="entry name" value="METHYLTRANSFERASE"/>
    <property type="match status" value="1"/>
</dbReference>
<gene>
    <name evidence="3" type="primary">rsmD</name>
    <name evidence="3" type="ORF">NCTC10168_00593</name>
</gene>
<sequence length="182" mass="20898">MIRVISGKYRSRILSQPNTTNTRPTMDRVREAIFSSIRQDIENKIVLDLFSGSGAFSIEAISNGAMKAVSIENNKEALKVINDNIKALKINNLEVLNLDVLIFLKRYTGRVFDYIFLDPPYKEYETLNSSLELIVNNNFLNNFGKIILETDNPEEIKIPNELVLNKIKKYGKVYVLFIHKNI</sequence>
<dbReference type="Pfam" id="PF03602">
    <property type="entry name" value="Cons_hypoth95"/>
    <property type="match status" value="1"/>
</dbReference>
<organism evidence="3 4">
    <name type="scientific">Mycoplasmopsis maculosa</name>
    <dbReference type="NCBI Taxonomy" id="114885"/>
    <lineage>
        <taxon>Bacteria</taxon>
        <taxon>Bacillati</taxon>
        <taxon>Mycoplasmatota</taxon>
        <taxon>Mycoplasmoidales</taxon>
        <taxon>Metamycoplasmataceae</taxon>
        <taxon>Mycoplasmopsis</taxon>
    </lineage>
</organism>
<dbReference type="RefSeq" id="WP_129646960.1">
    <property type="nucleotide sequence ID" value="NZ_LR215037.1"/>
</dbReference>
<dbReference type="EMBL" id="LR215037">
    <property type="protein sequence ID" value="VEU75665.1"/>
    <property type="molecule type" value="Genomic_DNA"/>
</dbReference>
<evidence type="ECO:0000313" key="4">
    <source>
        <dbReference type="Proteomes" id="UP000290243"/>
    </source>
</evidence>
<keyword evidence="4" id="KW-1185">Reference proteome</keyword>
<accession>A0A449B517</accession>
<proteinExistence type="predicted"/>
<keyword evidence="1 3" id="KW-0489">Methyltransferase</keyword>
<dbReference type="Proteomes" id="UP000290243">
    <property type="component" value="Chromosome"/>
</dbReference>
<evidence type="ECO:0000256" key="1">
    <source>
        <dbReference type="ARBA" id="ARBA00022603"/>
    </source>
</evidence>
<dbReference type="KEGG" id="mmau:NCTC10168_00593"/>
<name>A0A449B517_9BACT</name>
<dbReference type="InterPro" id="IPR029063">
    <property type="entry name" value="SAM-dependent_MTases_sf"/>
</dbReference>
<dbReference type="PIRSF" id="PIRSF004553">
    <property type="entry name" value="CHP00095"/>
    <property type="match status" value="1"/>
</dbReference>
<dbReference type="CDD" id="cd02440">
    <property type="entry name" value="AdoMet_MTases"/>
    <property type="match status" value="1"/>
</dbReference>